<protein>
    <submittedName>
        <fullName evidence="2">Gamma-glutamylcyclotransferase family protein</fullName>
    </submittedName>
</protein>
<dbReference type="EMBL" id="JAUMIT010000006">
    <property type="protein sequence ID" value="MDO3695501.1"/>
    <property type="molecule type" value="Genomic_DNA"/>
</dbReference>
<evidence type="ECO:0000259" key="1">
    <source>
        <dbReference type="Pfam" id="PF06094"/>
    </source>
</evidence>
<name>A0ABT8VU57_9FLAO</name>
<dbReference type="Pfam" id="PF06094">
    <property type="entry name" value="GGACT"/>
    <property type="match status" value="1"/>
</dbReference>
<dbReference type="Gene3D" id="3.10.490.10">
    <property type="entry name" value="Gamma-glutamyl cyclotransferase-like"/>
    <property type="match status" value="1"/>
</dbReference>
<gene>
    <name evidence="2" type="ORF">QVZ41_11690</name>
</gene>
<reference evidence="2" key="1">
    <citation type="submission" date="2023-07" db="EMBL/GenBank/DDBJ databases">
        <title>Wenyingzhuangia sp. chi5 genome sequencing and assembly.</title>
        <authorList>
            <person name="Park S."/>
        </authorList>
    </citation>
    <scope>NUCLEOTIDE SEQUENCE</scope>
    <source>
        <strain evidence="2">Chi5</strain>
    </source>
</reference>
<proteinExistence type="predicted"/>
<dbReference type="CDD" id="cd06661">
    <property type="entry name" value="GGCT_like"/>
    <property type="match status" value="1"/>
</dbReference>
<dbReference type="Proteomes" id="UP001168642">
    <property type="component" value="Unassembled WGS sequence"/>
</dbReference>
<sequence length="129" mass="14716">MLLFTYGTLKLEKVQTEIFGKVLQGKDDIVKGYKLGIFHFVNPEAIAISEKDCHPLATPSEDPNDEISGTIYEINEEEIKTKEICITDDCERVQVITNSGTVCWMYVVKSKKKLFNYIKNNNDEHIKIG</sequence>
<dbReference type="InterPro" id="IPR009288">
    <property type="entry name" value="AIG2-like_dom"/>
</dbReference>
<feature type="domain" description="Gamma-glutamylcyclotransferase AIG2-like" evidence="1">
    <location>
        <begin position="3"/>
        <end position="111"/>
    </location>
</feature>
<organism evidence="2 3">
    <name type="scientific">Wenyingzhuangia gilva</name>
    <dbReference type="NCBI Taxonomy" id="3057677"/>
    <lineage>
        <taxon>Bacteria</taxon>
        <taxon>Pseudomonadati</taxon>
        <taxon>Bacteroidota</taxon>
        <taxon>Flavobacteriia</taxon>
        <taxon>Flavobacteriales</taxon>
        <taxon>Flavobacteriaceae</taxon>
        <taxon>Wenyingzhuangia</taxon>
    </lineage>
</organism>
<dbReference type="RefSeq" id="WP_302884774.1">
    <property type="nucleotide sequence ID" value="NZ_JAUMIT010000006.1"/>
</dbReference>
<keyword evidence="3" id="KW-1185">Reference proteome</keyword>
<dbReference type="InterPro" id="IPR036568">
    <property type="entry name" value="GGCT-like_sf"/>
</dbReference>
<evidence type="ECO:0000313" key="2">
    <source>
        <dbReference type="EMBL" id="MDO3695501.1"/>
    </source>
</evidence>
<dbReference type="SUPFAM" id="SSF110857">
    <property type="entry name" value="Gamma-glutamyl cyclotransferase-like"/>
    <property type="match status" value="1"/>
</dbReference>
<comment type="caution">
    <text evidence="2">The sequence shown here is derived from an EMBL/GenBank/DDBJ whole genome shotgun (WGS) entry which is preliminary data.</text>
</comment>
<evidence type="ECO:0000313" key="3">
    <source>
        <dbReference type="Proteomes" id="UP001168642"/>
    </source>
</evidence>
<accession>A0ABT8VU57</accession>
<dbReference type="InterPro" id="IPR013024">
    <property type="entry name" value="GGCT-like"/>
</dbReference>